<keyword evidence="3" id="KW-1185">Reference proteome</keyword>
<dbReference type="OrthoDB" id="1001975at2759"/>
<organism evidence="2 3">
    <name type="scientific">Hibiscus trionum</name>
    <name type="common">Flower of an hour</name>
    <dbReference type="NCBI Taxonomy" id="183268"/>
    <lineage>
        <taxon>Eukaryota</taxon>
        <taxon>Viridiplantae</taxon>
        <taxon>Streptophyta</taxon>
        <taxon>Embryophyta</taxon>
        <taxon>Tracheophyta</taxon>
        <taxon>Spermatophyta</taxon>
        <taxon>Magnoliopsida</taxon>
        <taxon>eudicotyledons</taxon>
        <taxon>Gunneridae</taxon>
        <taxon>Pentapetalae</taxon>
        <taxon>rosids</taxon>
        <taxon>malvids</taxon>
        <taxon>Malvales</taxon>
        <taxon>Malvaceae</taxon>
        <taxon>Malvoideae</taxon>
        <taxon>Hibiscus</taxon>
    </lineage>
</organism>
<comment type="caution">
    <text evidence="2">The sequence shown here is derived from an EMBL/GenBank/DDBJ whole genome shotgun (WGS) entry which is preliminary data.</text>
</comment>
<sequence length="188" mass="22091">MGFTLKKIKEAIKVWVKQFRAKERASTKEIEDMISVLEEKICTEGYSSDIGSEIKVLNNDLWAHYRREEREWHQKSRVKWFTDGDKNTKYFHLVASIRRNRNLIHSVVWKKKLFKEEKQVLNVFEEAFKSIYNSSSTIPIKDFNCNLSQLQRCSARRLEAPFTVDEVREAIWNADGNKAPGPDGFMLS</sequence>
<dbReference type="AlphaFoldDB" id="A0A9W7M446"/>
<dbReference type="GO" id="GO:0003677">
    <property type="term" value="F:DNA binding"/>
    <property type="evidence" value="ECO:0007669"/>
    <property type="project" value="InterPro"/>
</dbReference>
<evidence type="ECO:0000259" key="1">
    <source>
        <dbReference type="PROSITE" id="PS50937"/>
    </source>
</evidence>
<gene>
    <name evidence="2" type="ORF">HRI_002183800</name>
</gene>
<dbReference type="PROSITE" id="PS50937">
    <property type="entry name" value="HTH_MERR_2"/>
    <property type="match status" value="1"/>
</dbReference>
<proteinExistence type="predicted"/>
<protein>
    <recommendedName>
        <fullName evidence="1">HTH merR-type domain-containing protein</fullName>
    </recommendedName>
</protein>
<evidence type="ECO:0000313" key="2">
    <source>
        <dbReference type="EMBL" id="GMI85145.1"/>
    </source>
</evidence>
<dbReference type="GO" id="GO:0006355">
    <property type="term" value="P:regulation of DNA-templated transcription"/>
    <property type="evidence" value="ECO:0007669"/>
    <property type="project" value="InterPro"/>
</dbReference>
<dbReference type="Proteomes" id="UP001165190">
    <property type="component" value="Unassembled WGS sequence"/>
</dbReference>
<evidence type="ECO:0000313" key="3">
    <source>
        <dbReference type="Proteomes" id="UP001165190"/>
    </source>
</evidence>
<dbReference type="InterPro" id="IPR000551">
    <property type="entry name" value="MerR-type_HTH_dom"/>
</dbReference>
<feature type="domain" description="HTH merR-type" evidence="1">
    <location>
        <begin position="1"/>
        <end position="14"/>
    </location>
</feature>
<accession>A0A9W7M446</accession>
<reference evidence="2" key="1">
    <citation type="submission" date="2023-05" db="EMBL/GenBank/DDBJ databases">
        <title>Genome and transcriptome analyses reveal genes involved in the formation of fine ridges on petal epidermal cells in Hibiscus trionum.</title>
        <authorList>
            <person name="Koshimizu S."/>
            <person name="Masuda S."/>
            <person name="Ishii T."/>
            <person name="Shirasu K."/>
            <person name="Hoshino A."/>
            <person name="Arita M."/>
        </authorList>
    </citation>
    <scope>NUCLEOTIDE SEQUENCE</scope>
    <source>
        <strain evidence="2">Hamamatsu line</strain>
    </source>
</reference>
<name>A0A9W7M446_HIBTR</name>
<dbReference type="EMBL" id="BSYR01000020">
    <property type="protein sequence ID" value="GMI85145.1"/>
    <property type="molecule type" value="Genomic_DNA"/>
</dbReference>